<keyword evidence="5" id="KW-0489">Methyltransferase</keyword>
<dbReference type="GO" id="GO:0032259">
    <property type="term" value="P:methylation"/>
    <property type="evidence" value="ECO:0007669"/>
    <property type="project" value="UniProtKB-KW"/>
</dbReference>
<dbReference type="GO" id="GO:0006281">
    <property type="term" value="P:DNA repair"/>
    <property type="evidence" value="ECO:0007669"/>
    <property type="project" value="UniProtKB-KW"/>
</dbReference>
<dbReference type="PANTHER" id="PTHR10815:SF5">
    <property type="entry name" value="METHYLATED-DNA--PROTEIN-CYSTEINE METHYLTRANSFERASE"/>
    <property type="match status" value="1"/>
</dbReference>
<dbReference type="PIRSF" id="PIRSF000409">
    <property type="entry name" value="Ada"/>
    <property type="match status" value="1"/>
</dbReference>
<proteinExistence type="inferred from homology"/>
<evidence type="ECO:0000256" key="2">
    <source>
        <dbReference type="ARBA" id="ARBA00008711"/>
    </source>
</evidence>
<dbReference type="SMART" id="SM00342">
    <property type="entry name" value="HTH_ARAC"/>
    <property type="match status" value="1"/>
</dbReference>
<dbReference type="InterPro" id="IPR016221">
    <property type="entry name" value="Bifunct_regulatory_prot_Ada"/>
</dbReference>
<dbReference type="GO" id="GO:0003908">
    <property type="term" value="F:methylated-DNA-[protein]-cysteine S-methyltransferase activity"/>
    <property type="evidence" value="ECO:0007669"/>
    <property type="project" value="UniProtKB-EC"/>
</dbReference>
<dbReference type="GO" id="GO:0043565">
    <property type="term" value="F:sequence-specific DNA binding"/>
    <property type="evidence" value="ECO:0007669"/>
    <property type="project" value="InterPro"/>
</dbReference>
<dbReference type="FunFam" id="1.10.10.10:FF:000214">
    <property type="entry name" value="Methylated-DNA--protein-cysteine methyltransferase"/>
    <property type="match status" value="1"/>
</dbReference>
<dbReference type="InterPro" id="IPR004026">
    <property type="entry name" value="Ada_DNA_repair_Zn-bd"/>
</dbReference>
<evidence type="ECO:0000313" key="15">
    <source>
        <dbReference type="Proteomes" id="UP001174909"/>
    </source>
</evidence>
<accession>A0AA35RBL5</accession>
<dbReference type="GO" id="GO:0003700">
    <property type="term" value="F:DNA-binding transcription factor activity"/>
    <property type="evidence" value="ECO:0007669"/>
    <property type="project" value="InterPro"/>
</dbReference>
<sequence length="370" mass="40719">MNLQDSEVRLLDTERLWGAFVTRDRSLDGAVVCAVRSTGIYCRPTCPARRPHRSQVRFYFTTREAREDGYRACRRCLPDRPETDADLVRSACRFLDEFDEMNETLPTTEEVGRAVGLTPARLQRLFKLETGLTVSQYARAKRLERFKALVRDCANVADAAHGAGFASSSRLYENATEQLGMTPATYRKGGAGALIRYIVTPSALGGLLVAGTASGVCAVKLGDDTKALVEEVEAEFPAATLTHVESDDESPEGQSLGNWVAALLNYLDGHRVDIDLPLDVLATAFQWRVWRRLQAIPTGETRTYQEMAGDLGQPTASRAVGRACATNPVAPIVPCHRAVRKDGGLAGYRWGLHRKEALLKMERSQSDQSS</sequence>
<dbReference type="PROSITE" id="PS01124">
    <property type="entry name" value="HTH_ARAC_FAMILY_2"/>
    <property type="match status" value="1"/>
</dbReference>
<evidence type="ECO:0000313" key="14">
    <source>
        <dbReference type="EMBL" id="CAI8007972.1"/>
    </source>
</evidence>
<dbReference type="Gene3D" id="3.30.160.70">
    <property type="entry name" value="Methylated DNA-protein cysteine methyltransferase domain"/>
    <property type="match status" value="1"/>
</dbReference>
<dbReference type="InterPro" id="IPR018060">
    <property type="entry name" value="HTH_AraC"/>
</dbReference>
<dbReference type="InterPro" id="IPR036631">
    <property type="entry name" value="MGMT_N_sf"/>
</dbReference>
<dbReference type="Pfam" id="PF02870">
    <property type="entry name" value="Methyltransf_1N"/>
    <property type="match status" value="1"/>
</dbReference>
<dbReference type="GO" id="GO:0008270">
    <property type="term" value="F:zinc ion binding"/>
    <property type="evidence" value="ECO:0007669"/>
    <property type="project" value="InterPro"/>
</dbReference>
<comment type="catalytic activity">
    <reaction evidence="12">
        <text>a 6-O-methyl-2'-deoxyguanosine in DNA + L-cysteinyl-[protein] = S-methyl-L-cysteinyl-[protein] + a 2'-deoxyguanosine in DNA</text>
        <dbReference type="Rhea" id="RHEA:24000"/>
        <dbReference type="Rhea" id="RHEA-COMP:10131"/>
        <dbReference type="Rhea" id="RHEA-COMP:10132"/>
        <dbReference type="Rhea" id="RHEA-COMP:11367"/>
        <dbReference type="Rhea" id="RHEA-COMP:11368"/>
        <dbReference type="ChEBI" id="CHEBI:29950"/>
        <dbReference type="ChEBI" id="CHEBI:82612"/>
        <dbReference type="ChEBI" id="CHEBI:85445"/>
        <dbReference type="ChEBI" id="CHEBI:85448"/>
        <dbReference type="EC" id="2.1.1.63"/>
    </reaction>
</comment>
<keyword evidence="9" id="KW-0234">DNA repair</keyword>
<dbReference type="Gene3D" id="1.10.10.60">
    <property type="entry name" value="Homeodomain-like"/>
    <property type="match status" value="1"/>
</dbReference>
<dbReference type="Gene3D" id="1.10.10.10">
    <property type="entry name" value="Winged helix-like DNA-binding domain superfamily/Winged helix DNA-binding domain"/>
    <property type="match status" value="1"/>
</dbReference>
<dbReference type="SUPFAM" id="SSF57884">
    <property type="entry name" value="Ada DNA repair protein, N-terminal domain (N-Ada 10)"/>
    <property type="match status" value="1"/>
</dbReference>
<dbReference type="InterPro" id="IPR035451">
    <property type="entry name" value="Ada-like_dom_sf"/>
</dbReference>
<name>A0AA35RBL5_GEOBA</name>
<keyword evidence="6" id="KW-0808">Transferase</keyword>
<evidence type="ECO:0000259" key="13">
    <source>
        <dbReference type="PROSITE" id="PS01124"/>
    </source>
</evidence>
<evidence type="ECO:0000256" key="4">
    <source>
        <dbReference type="ARBA" id="ARBA00015377"/>
    </source>
</evidence>
<keyword evidence="8" id="KW-0010">Activator</keyword>
<dbReference type="SUPFAM" id="SSF53155">
    <property type="entry name" value="Methylated DNA-protein cysteine methyltransferase domain"/>
    <property type="match status" value="1"/>
</dbReference>
<dbReference type="NCBIfam" id="TIGR00589">
    <property type="entry name" value="ogt"/>
    <property type="match status" value="1"/>
</dbReference>
<evidence type="ECO:0000256" key="5">
    <source>
        <dbReference type="ARBA" id="ARBA00022603"/>
    </source>
</evidence>
<evidence type="ECO:0000256" key="10">
    <source>
        <dbReference type="ARBA" id="ARBA00030795"/>
    </source>
</evidence>
<dbReference type="Proteomes" id="UP001174909">
    <property type="component" value="Unassembled WGS sequence"/>
</dbReference>
<dbReference type="InterPro" id="IPR008332">
    <property type="entry name" value="MethylG_MeTrfase_N"/>
</dbReference>
<comment type="similarity">
    <text evidence="2">Belongs to the MGMT family.</text>
</comment>
<gene>
    <name evidence="14" type="ORF">GBAR_LOCUS5515</name>
</gene>
<evidence type="ECO:0000256" key="1">
    <source>
        <dbReference type="ARBA" id="ARBA00001286"/>
    </source>
</evidence>
<dbReference type="InterPro" id="IPR036217">
    <property type="entry name" value="MethylDNA_cys_MeTrfase_DNAb"/>
</dbReference>
<dbReference type="InterPro" id="IPR036388">
    <property type="entry name" value="WH-like_DNA-bd_sf"/>
</dbReference>
<dbReference type="InterPro" id="IPR014048">
    <property type="entry name" value="MethylDNA_cys_MeTrfase_DNA-bd"/>
</dbReference>
<evidence type="ECO:0000256" key="6">
    <source>
        <dbReference type="ARBA" id="ARBA00022679"/>
    </source>
</evidence>
<evidence type="ECO:0000256" key="9">
    <source>
        <dbReference type="ARBA" id="ARBA00023204"/>
    </source>
</evidence>
<dbReference type="EC" id="2.1.1.63" evidence="3"/>
<dbReference type="EMBL" id="CASHTH010000812">
    <property type="protein sequence ID" value="CAI8007972.1"/>
    <property type="molecule type" value="Genomic_DNA"/>
</dbReference>
<keyword evidence="15" id="KW-1185">Reference proteome</keyword>
<evidence type="ECO:0000256" key="12">
    <source>
        <dbReference type="ARBA" id="ARBA00049348"/>
    </source>
</evidence>
<dbReference type="Pfam" id="PF02805">
    <property type="entry name" value="Ada_Zn_binding"/>
    <property type="match status" value="1"/>
</dbReference>
<keyword evidence="7" id="KW-0227">DNA damage</keyword>
<evidence type="ECO:0000256" key="7">
    <source>
        <dbReference type="ARBA" id="ARBA00022763"/>
    </source>
</evidence>
<evidence type="ECO:0000256" key="3">
    <source>
        <dbReference type="ARBA" id="ARBA00011918"/>
    </source>
</evidence>
<protein>
    <recommendedName>
        <fullName evidence="4">Methylated-DNA--protein-cysteine methyltransferase</fullName>
        <ecNumber evidence="3">2.1.1.63</ecNumber>
    </recommendedName>
    <alternativeName>
        <fullName evidence="10">6-O-methylguanine-DNA methyltransferase</fullName>
    </alternativeName>
    <alternativeName>
        <fullName evidence="11">O-6-methylguanine-DNA-alkyltransferase</fullName>
    </alternativeName>
</protein>
<feature type="domain" description="HTH araC/xylS-type" evidence="13">
    <location>
        <begin position="89"/>
        <end position="189"/>
    </location>
</feature>
<dbReference type="Gene3D" id="3.40.10.10">
    <property type="entry name" value="DNA Methylphosphotriester Repair Domain"/>
    <property type="match status" value="1"/>
</dbReference>
<comment type="caution">
    <text evidence="14">The sequence shown here is derived from an EMBL/GenBank/DDBJ whole genome shotgun (WGS) entry which is preliminary data.</text>
</comment>
<evidence type="ECO:0000256" key="8">
    <source>
        <dbReference type="ARBA" id="ARBA00023159"/>
    </source>
</evidence>
<dbReference type="SUPFAM" id="SSF46767">
    <property type="entry name" value="Methylated DNA-protein cysteine methyltransferase, C-terminal domain"/>
    <property type="match status" value="1"/>
</dbReference>
<evidence type="ECO:0000256" key="11">
    <source>
        <dbReference type="ARBA" id="ARBA00031621"/>
    </source>
</evidence>
<organism evidence="14 15">
    <name type="scientific">Geodia barretti</name>
    <name type="common">Barrett's horny sponge</name>
    <dbReference type="NCBI Taxonomy" id="519541"/>
    <lineage>
        <taxon>Eukaryota</taxon>
        <taxon>Metazoa</taxon>
        <taxon>Porifera</taxon>
        <taxon>Demospongiae</taxon>
        <taxon>Heteroscleromorpha</taxon>
        <taxon>Tetractinellida</taxon>
        <taxon>Astrophorina</taxon>
        <taxon>Geodiidae</taxon>
        <taxon>Geodia</taxon>
    </lineage>
</organism>
<reference evidence="14" key="1">
    <citation type="submission" date="2023-03" db="EMBL/GenBank/DDBJ databases">
        <authorList>
            <person name="Steffen K."/>
            <person name="Cardenas P."/>
        </authorList>
    </citation>
    <scope>NUCLEOTIDE SEQUENCE</scope>
</reference>
<dbReference type="Pfam" id="PF01035">
    <property type="entry name" value="DNA_binding_1"/>
    <property type="match status" value="1"/>
</dbReference>
<dbReference type="AlphaFoldDB" id="A0AA35RBL5"/>
<dbReference type="CDD" id="cd06445">
    <property type="entry name" value="ATase"/>
    <property type="match status" value="1"/>
</dbReference>
<dbReference type="Pfam" id="PF12833">
    <property type="entry name" value="HTH_18"/>
    <property type="match status" value="1"/>
</dbReference>
<comment type="catalytic activity">
    <reaction evidence="1">
        <text>a 4-O-methyl-thymidine in DNA + L-cysteinyl-[protein] = a thymidine in DNA + S-methyl-L-cysteinyl-[protein]</text>
        <dbReference type="Rhea" id="RHEA:53428"/>
        <dbReference type="Rhea" id="RHEA-COMP:10131"/>
        <dbReference type="Rhea" id="RHEA-COMP:10132"/>
        <dbReference type="Rhea" id="RHEA-COMP:13555"/>
        <dbReference type="Rhea" id="RHEA-COMP:13556"/>
        <dbReference type="ChEBI" id="CHEBI:29950"/>
        <dbReference type="ChEBI" id="CHEBI:82612"/>
        <dbReference type="ChEBI" id="CHEBI:137386"/>
        <dbReference type="ChEBI" id="CHEBI:137387"/>
        <dbReference type="EC" id="2.1.1.63"/>
    </reaction>
</comment>
<dbReference type="PANTHER" id="PTHR10815">
    <property type="entry name" value="METHYLATED-DNA--PROTEIN-CYSTEINE METHYLTRANSFERASE"/>
    <property type="match status" value="1"/>
</dbReference>